<evidence type="ECO:0000256" key="1">
    <source>
        <dbReference type="SAM" id="MobiDB-lite"/>
    </source>
</evidence>
<dbReference type="AlphaFoldDB" id="A0A0F9CDP0"/>
<comment type="caution">
    <text evidence="2">The sequence shown here is derived from an EMBL/GenBank/DDBJ whole genome shotgun (WGS) entry which is preliminary data.</text>
</comment>
<sequence length="148" mass="16088">MLRKLGLIVASEAKVEVAGRVDLTSELTDRREVIGNHTALRYFEVRAAKGEGPRDPVDSTMGPCPPGSRYPESGLRHLTVVEWRIEQQVAPGEWIVRVKYGCVELLRALAAFVEAYRNVEPGAATPALDDAYDLAKEALGEVAEAEGG</sequence>
<feature type="region of interest" description="Disordered" evidence="1">
    <location>
        <begin position="50"/>
        <end position="69"/>
    </location>
</feature>
<proteinExistence type="predicted"/>
<evidence type="ECO:0000313" key="2">
    <source>
        <dbReference type="EMBL" id="KKL47189.1"/>
    </source>
</evidence>
<organism evidence="2">
    <name type="scientific">marine sediment metagenome</name>
    <dbReference type="NCBI Taxonomy" id="412755"/>
    <lineage>
        <taxon>unclassified sequences</taxon>
        <taxon>metagenomes</taxon>
        <taxon>ecological metagenomes</taxon>
    </lineage>
</organism>
<reference evidence="2" key="1">
    <citation type="journal article" date="2015" name="Nature">
        <title>Complex archaea that bridge the gap between prokaryotes and eukaryotes.</title>
        <authorList>
            <person name="Spang A."/>
            <person name="Saw J.H."/>
            <person name="Jorgensen S.L."/>
            <person name="Zaremba-Niedzwiedzka K."/>
            <person name="Martijn J."/>
            <person name="Lind A.E."/>
            <person name="van Eijk R."/>
            <person name="Schleper C."/>
            <person name="Guy L."/>
            <person name="Ettema T.J."/>
        </authorList>
    </citation>
    <scope>NUCLEOTIDE SEQUENCE</scope>
</reference>
<protein>
    <submittedName>
        <fullName evidence="2">Uncharacterized protein</fullName>
    </submittedName>
</protein>
<name>A0A0F9CDP0_9ZZZZ</name>
<dbReference type="EMBL" id="LAZR01033757">
    <property type="protein sequence ID" value="KKL47189.1"/>
    <property type="molecule type" value="Genomic_DNA"/>
</dbReference>
<accession>A0A0F9CDP0</accession>
<gene>
    <name evidence="2" type="ORF">LCGC14_2338040</name>
</gene>